<proteinExistence type="predicted"/>
<evidence type="ECO:0000256" key="1">
    <source>
        <dbReference type="SAM" id="MobiDB-lite"/>
    </source>
</evidence>
<keyword evidence="3" id="KW-1185">Reference proteome</keyword>
<organism evidence="2 3">
    <name type="scientific">Stephania cephalantha</name>
    <dbReference type="NCBI Taxonomy" id="152367"/>
    <lineage>
        <taxon>Eukaryota</taxon>
        <taxon>Viridiplantae</taxon>
        <taxon>Streptophyta</taxon>
        <taxon>Embryophyta</taxon>
        <taxon>Tracheophyta</taxon>
        <taxon>Spermatophyta</taxon>
        <taxon>Magnoliopsida</taxon>
        <taxon>Ranunculales</taxon>
        <taxon>Menispermaceae</taxon>
        <taxon>Menispermoideae</taxon>
        <taxon>Cissampelideae</taxon>
        <taxon>Stephania</taxon>
    </lineage>
</organism>
<sequence length="334" mass="37097">MEARERQGRRSASGAASDRGEKASGEGATGRESASGRQGETRGRRRVGGRDARKKTTTRGRDARKKTSGRGGKLSRVDLKFAKLGFLSAIPSDLHQWPRNQFAFSLLAPQVLMVFLSLDREKLVDLVEKVAIFSYKLKCRVWYWICEYLNDRCVKAEYLVVAISDRSKYVDRDRQIKGKNQKPILLDPSLCQPNFSSPPPTNVPRRRTSLATTVAVVVHCHRQRRPRLAGSVLPLQRTPPTPRVAPPLREIVVWRRIARACILLAPPFRSSDRPPFPTPRVPSDSAAAPTLSLPLATTTAPRPPNPPPLLDPYSSAAAARAQLLRRRCSLPAPP</sequence>
<dbReference type="AlphaFoldDB" id="A0AAP0JTW2"/>
<feature type="region of interest" description="Disordered" evidence="1">
    <location>
        <begin position="1"/>
        <end position="71"/>
    </location>
</feature>
<feature type="compositionally biased region" description="Pro residues" evidence="1">
    <location>
        <begin position="301"/>
        <end position="310"/>
    </location>
</feature>
<feature type="compositionally biased region" description="Low complexity" evidence="1">
    <location>
        <begin position="282"/>
        <end position="300"/>
    </location>
</feature>
<dbReference type="Proteomes" id="UP001419268">
    <property type="component" value="Unassembled WGS sequence"/>
</dbReference>
<evidence type="ECO:0000313" key="2">
    <source>
        <dbReference type="EMBL" id="KAK9140166.1"/>
    </source>
</evidence>
<name>A0AAP0JTW2_9MAGN</name>
<gene>
    <name evidence="2" type="ORF">Scep_009847</name>
</gene>
<feature type="compositionally biased region" description="Basic residues" evidence="1">
    <location>
        <begin position="43"/>
        <end position="68"/>
    </location>
</feature>
<protein>
    <submittedName>
        <fullName evidence="2">Uncharacterized protein</fullName>
    </submittedName>
</protein>
<comment type="caution">
    <text evidence="2">The sequence shown here is derived from an EMBL/GenBank/DDBJ whole genome shotgun (WGS) entry which is preliminary data.</text>
</comment>
<accession>A0AAP0JTW2</accession>
<evidence type="ECO:0000313" key="3">
    <source>
        <dbReference type="Proteomes" id="UP001419268"/>
    </source>
</evidence>
<dbReference type="EMBL" id="JBBNAG010000004">
    <property type="protein sequence ID" value="KAK9140166.1"/>
    <property type="molecule type" value="Genomic_DNA"/>
</dbReference>
<reference evidence="2 3" key="1">
    <citation type="submission" date="2024-01" db="EMBL/GenBank/DDBJ databases">
        <title>Genome assemblies of Stephania.</title>
        <authorList>
            <person name="Yang L."/>
        </authorList>
    </citation>
    <scope>NUCLEOTIDE SEQUENCE [LARGE SCALE GENOMIC DNA]</scope>
    <source>
        <strain evidence="2">JXDWG</strain>
        <tissue evidence="2">Leaf</tissue>
    </source>
</reference>
<feature type="region of interest" description="Disordered" evidence="1">
    <location>
        <begin position="272"/>
        <end position="313"/>
    </location>
</feature>